<dbReference type="RefSeq" id="WP_255904785.1">
    <property type="nucleotide sequence ID" value="NZ_JAFMZO010000004.1"/>
</dbReference>
<sequence length="179" mass="19587">MSKAFDISNLAAGRIVLPAASLLLLLLFAPACAVFRSVNKSVSDSTSFKQVESQSNTTLNAEINRDMVFSYTDSDKISYRVEIIPEGEFSYSPGAVFKGRAKSLTISGKEASWKAGSFIGAEEQQLWLDSAGTTVAKSEVQVKNVSRSLHRKNGGRQSILLLIFLLLVGQLSVRIRRRI</sequence>
<dbReference type="EMBL" id="JBHUHZ010000003">
    <property type="protein sequence ID" value="MFD2163976.1"/>
    <property type="molecule type" value="Genomic_DNA"/>
</dbReference>
<keyword evidence="2" id="KW-1185">Reference proteome</keyword>
<protein>
    <submittedName>
        <fullName evidence="1">Uncharacterized protein</fullName>
    </submittedName>
</protein>
<organism evidence="1 2">
    <name type="scientific">Paradesertivirga mongoliensis</name>
    <dbReference type="NCBI Taxonomy" id="2100740"/>
    <lineage>
        <taxon>Bacteria</taxon>
        <taxon>Pseudomonadati</taxon>
        <taxon>Bacteroidota</taxon>
        <taxon>Sphingobacteriia</taxon>
        <taxon>Sphingobacteriales</taxon>
        <taxon>Sphingobacteriaceae</taxon>
        <taxon>Paradesertivirga</taxon>
    </lineage>
</organism>
<dbReference type="Proteomes" id="UP001597387">
    <property type="component" value="Unassembled WGS sequence"/>
</dbReference>
<evidence type="ECO:0000313" key="1">
    <source>
        <dbReference type="EMBL" id="MFD2163976.1"/>
    </source>
</evidence>
<name>A0ABW4ZQ68_9SPHI</name>
<evidence type="ECO:0000313" key="2">
    <source>
        <dbReference type="Proteomes" id="UP001597387"/>
    </source>
</evidence>
<comment type="caution">
    <text evidence="1">The sequence shown here is derived from an EMBL/GenBank/DDBJ whole genome shotgun (WGS) entry which is preliminary data.</text>
</comment>
<accession>A0ABW4ZQ68</accession>
<gene>
    <name evidence="1" type="ORF">ACFSJU_16325</name>
</gene>
<proteinExistence type="predicted"/>
<reference evidence="2" key="1">
    <citation type="journal article" date="2019" name="Int. J. Syst. Evol. Microbiol.">
        <title>The Global Catalogue of Microorganisms (GCM) 10K type strain sequencing project: providing services to taxonomists for standard genome sequencing and annotation.</title>
        <authorList>
            <consortium name="The Broad Institute Genomics Platform"/>
            <consortium name="The Broad Institute Genome Sequencing Center for Infectious Disease"/>
            <person name="Wu L."/>
            <person name="Ma J."/>
        </authorList>
    </citation>
    <scope>NUCLEOTIDE SEQUENCE [LARGE SCALE GENOMIC DNA]</scope>
    <source>
        <strain evidence="2">KCTC 42217</strain>
    </source>
</reference>